<reference evidence="3" key="1">
    <citation type="submission" date="2022-08" db="EMBL/GenBank/DDBJ databases">
        <authorList>
            <consortium name="DOE Joint Genome Institute"/>
            <person name="Min B."/>
            <person name="Riley R."/>
            <person name="Sierra-Patev S."/>
            <person name="Naranjo-Ortiz M."/>
            <person name="Looney B."/>
            <person name="Konkel Z."/>
            <person name="Slot J.C."/>
            <person name="Sakamoto Y."/>
            <person name="Steenwyk J.L."/>
            <person name="Rokas A."/>
            <person name="Carro J."/>
            <person name="Camarero S."/>
            <person name="Ferreira P."/>
            <person name="Molpeceres G."/>
            <person name="Ruiz-Duenas F.J."/>
            <person name="Serrano A."/>
            <person name="Henrissat B."/>
            <person name="Drula E."/>
            <person name="Hughes K.W."/>
            <person name="Mata J.L."/>
            <person name="Ishikawa N.K."/>
            <person name="Vargas-Isla R."/>
            <person name="Ushijima S."/>
            <person name="Smith C.A."/>
            <person name="Ahrendt S."/>
            <person name="Andreopoulos W."/>
            <person name="He G."/>
            <person name="Labutti K."/>
            <person name="Lipzen A."/>
            <person name="Ng V."/>
            <person name="Sandor L."/>
            <person name="Barry K."/>
            <person name="Martinez A.T."/>
            <person name="Xiao Y."/>
            <person name="Gibbons J.G."/>
            <person name="Terashima K."/>
            <person name="Hibbett D.S."/>
            <person name="Grigoriev I.V."/>
        </authorList>
    </citation>
    <scope>NUCLEOTIDE SEQUENCE</scope>
    <source>
        <strain evidence="3">TFB10827</strain>
    </source>
</reference>
<feature type="region of interest" description="Disordered" evidence="1">
    <location>
        <begin position="178"/>
        <end position="200"/>
    </location>
</feature>
<evidence type="ECO:0000313" key="3">
    <source>
        <dbReference type="EMBL" id="KAJ4000012.1"/>
    </source>
</evidence>
<organism evidence="3 4">
    <name type="scientific">Lentinula boryana</name>
    <dbReference type="NCBI Taxonomy" id="40481"/>
    <lineage>
        <taxon>Eukaryota</taxon>
        <taxon>Fungi</taxon>
        <taxon>Dikarya</taxon>
        <taxon>Basidiomycota</taxon>
        <taxon>Agaricomycotina</taxon>
        <taxon>Agaricomycetes</taxon>
        <taxon>Agaricomycetidae</taxon>
        <taxon>Agaricales</taxon>
        <taxon>Marasmiineae</taxon>
        <taxon>Omphalotaceae</taxon>
        <taxon>Lentinula</taxon>
    </lineage>
</organism>
<protein>
    <submittedName>
        <fullName evidence="3">Uncharacterized protein</fullName>
    </submittedName>
</protein>
<accession>A0ABQ8QMV9</accession>
<feature type="signal peptide" evidence="2">
    <location>
        <begin position="1"/>
        <end position="27"/>
    </location>
</feature>
<evidence type="ECO:0000313" key="4">
    <source>
        <dbReference type="Proteomes" id="UP001163828"/>
    </source>
</evidence>
<dbReference type="EMBL" id="MU790528">
    <property type="protein sequence ID" value="KAJ4000012.1"/>
    <property type="molecule type" value="Genomic_DNA"/>
</dbReference>
<name>A0ABQ8QMV9_9AGAR</name>
<keyword evidence="2" id="KW-0732">Signal</keyword>
<gene>
    <name evidence="3" type="ORF">F5050DRAFT_1733971</name>
</gene>
<sequence length="200" mass="21712">MYPGSLKGLRFKAFLIIILGLVSVTYAAAVPLSSPKSVMPRTSPASIEAARPEQETMGVKFIGKDKDGNIVDKDGKIVAEELVPTLKLAIEKTLRKLANDPNMAVKISGDCVVAWGSIRFTLTKASAAGYDEGQILFLQKSLKYQIRLYSSKDPISLSHYQTFKVRKDLAQFIPKSAKKKVTKKNAKLPPGQSSSGSLAP</sequence>
<feature type="chain" id="PRO_5045356622" evidence="2">
    <location>
        <begin position="28"/>
        <end position="200"/>
    </location>
</feature>
<evidence type="ECO:0000256" key="1">
    <source>
        <dbReference type="SAM" id="MobiDB-lite"/>
    </source>
</evidence>
<evidence type="ECO:0000256" key="2">
    <source>
        <dbReference type="SAM" id="SignalP"/>
    </source>
</evidence>
<comment type="caution">
    <text evidence="3">The sequence shown here is derived from an EMBL/GenBank/DDBJ whole genome shotgun (WGS) entry which is preliminary data.</text>
</comment>
<keyword evidence="4" id="KW-1185">Reference proteome</keyword>
<feature type="compositionally biased region" description="Polar residues" evidence="1">
    <location>
        <begin position="191"/>
        <end position="200"/>
    </location>
</feature>
<dbReference type="Proteomes" id="UP001163828">
    <property type="component" value="Unassembled WGS sequence"/>
</dbReference>
<proteinExistence type="predicted"/>